<keyword evidence="1" id="KW-1133">Transmembrane helix</keyword>
<feature type="transmembrane region" description="Helical" evidence="1">
    <location>
        <begin position="82"/>
        <end position="102"/>
    </location>
</feature>
<reference evidence="2" key="1">
    <citation type="submission" date="2020-05" db="EMBL/GenBank/DDBJ databases">
        <authorList>
            <person name="Chiriac C."/>
            <person name="Salcher M."/>
            <person name="Ghai R."/>
            <person name="Kavagutti S V."/>
        </authorList>
    </citation>
    <scope>NUCLEOTIDE SEQUENCE</scope>
</reference>
<organism evidence="2">
    <name type="scientific">freshwater metagenome</name>
    <dbReference type="NCBI Taxonomy" id="449393"/>
    <lineage>
        <taxon>unclassified sequences</taxon>
        <taxon>metagenomes</taxon>
        <taxon>ecological metagenomes</taxon>
    </lineage>
</organism>
<evidence type="ECO:0000256" key="1">
    <source>
        <dbReference type="SAM" id="Phobius"/>
    </source>
</evidence>
<keyword evidence="1" id="KW-0812">Transmembrane</keyword>
<feature type="transmembrane region" description="Helical" evidence="1">
    <location>
        <begin position="162"/>
        <end position="181"/>
    </location>
</feature>
<dbReference type="AlphaFoldDB" id="A0A6J5YK09"/>
<accession>A0A6J5YK09</accession>
<name>A0A6J5YK09_9ZZZZ</name>
<proteinExistence type="predicted"/>
<feature type="transmembrane region" description="Helical" evidence="1">
    <location>
        <begin position="42"/>
        <end position="61"/>
    </location>
</feature>
<keyword evidence="1" id="KW-0472">Membrane</keyword>
<gene>
    <name evidence="2" type="ORF">UFOPK3770_00118</name>
</gene>
<sequence length="197" mass="21606">MWQYIVVAAVVFFANVLPAFAPPTWSILVFFTLNYNLQPVGIILLGVIAAALGRYLLALGFRRYRHLLPHWYLRNMENAATHVRRSTLSVSTLFIVFFVSPLSSAQLFEAAGIMKDLALRPLIAAFMAGRAITYSVYVLGAQALSDTSVGAILTKELRSPQGIALQVLMVALLVTLGAIKWKPHPSTVGKASDIFTK</sequence>
<evidence type="ECO:0000313" key="2">
    <source>
        <dbReference type="EMBL" id="CAB4330394.1"/>
    </source>
</evidence>
<feature type="transmembrane region" description="Helical" evidence="1">
    <location>
        <begin position="122"/>
        <end position="141"/>
    </location>
</feature>
<dbReference type="EMBL" id="CAESAJ010000006">
    <property type="protein sequence ID" value="CAB4330394.1"/>
    <property type="molecule type" value="Genomic_DNA"/>
</dbReference>
<protein>
    <submittedName>
        <fullName evidence="2">Unannotated protein</fullName>
    </submittedName>
</protein>